<comment type="caution">
    <text evidence="2">The sequence shown here is derived from an EMBL/GenBank/DDBJ whole genome shotgun (WGS) entry which is preliminary data.</text>
</comment>
<accession>A0ABP0C8I3</accession>
<keyword evidence="3" id="KW-1185">Reference proteome</keyword>
<evidence type="ECO:0000313" key="3">
    <source>
        <dbReference type="Proteomes" id="UP001642405"/>
    </source>
</evidence>
<organism evidence="2 3">
    <name type="scientific">Sporothrix curviconia</name>
    <dbReference type="NCBI Taxonomy" id="1260050"/>
    <lineage>
        <taxon>Eukaryota</taxon>
        <taxon>Fungi</taxon>
        <taxon>Dikarya</taxon>
        <taxon>Ascomycota</taxon>
        <taxon>Pezizomycotina</taxon>
        <taxon>Sordariomycetes</taxon>
        <taxon>Sordariomycetidae</taxon>
        <taxon>Ophiostomatales</taxon>
        <taxon>Ophiostomataceae</taxon>
        <taxon>Sporothrix</taxon>
    </lineage>
</organism>
<dbReference type="Proteomes" id="UP001642405">
    <property type="component" value="Unassembled WGS sequence"/>
</dbReference>
<sequence length="91" mass="9608">MAAPPAAPLVAPLPIRQRVAPHLRNFVLPEIPAYRPRPATVATAPPTVVPLITAAAPPFGDDDDEEMADFFNNGNHDDNDDNNGDLNGGDA</sequence>
<protein>
    <submittedName>
        <fullName evidence="2">Uncharacterized protein</fullName>
    </submittedName>
</protein>
<feature type="region of interest" description="Disordered" evidence="1">
    <location>
        <begin position="54"/>
        <end position="91"/>
    </location>
</feature>
<reference evidence="2 3" key="1">
    <citation type="submission" date="2024-01" db="EMBL/GenBank/DDBJ databases">
        <authorList>
            <person name="Allen C."/>
            <person name="Tagirdzhanova G."/>
        </authorList>
    </citation>
    <scope>NUCLEOTIDE SEQUENCE [LARGE SCALE GENOMIC DNA]</scope>
</reference>
<evidence type="ECO:0000256" key="1">
    <source>
        <dbReference type="SAM" id="MobiDB-lite"/>
    </source>
</evidence>
<evidence type="ECO:0000313" key="2">
    <source>
        <dbReference type="EMBL" id="CAK7228319.1"/>
    </source>
</evidence>
<gene>
    <name evidence="2" type="ORF">SCUCBS95973_006839</name>
</gene>
<proteinExistence type="predicted"/>
<name>A0ABP0C8I3_9PEZI</name>
<dbReference type="EMBL" id="CAWUHB010000043">
    <property type="protein sequence ID" value="CAK7228319.1"/>
    <property type="molecule type" value="Genomic_DNA"/>
</dbReference>